<evidence type="ECO:0000256" key="7">
    <source>
        <dbReference type="SAM" id="Phobius"/>
    </source>
</evidence>
<dbReference type="InterPro" id="IPR011701">
    <property type="entry name" value="MFS"/>
</dbReference>
<feature type="transmembrane region" description="Helical" evidence="7">
    <location>
        <begin position="382"/>
        <end position="399"/>
    </location>
</feature>
<feature type="domain" description="Major facilitator superfamily (MFS) profile" evidence="8">
    <location>
        <begin position="23"/>
        <end position="431"/>
    </location>
</feature>
<dbReference type="CDD" id="cd17319">
    <property type="entry name" value="MFS_ExuT_GudP_like"/>
    <property type="match status" value="1"/>
</dbReference>
<feature type="transmembrane region" description="Helical" evidence="7">
    <location>
        <begin position="59"/>
        <end position="81"/>
    </location>
</feature>
<dbReference type="PANTHER" id="PTHR11662">
    <property type="entry name" value="SOLUTE CARRIER FAMILY 17"/>
    <property type="match status" value="1"/>
</dbReference>
<dbReference type="Gene3D" id="1.20.1250.20">
    <property type="entry name" value="MFS general substrate transporter like domains"/>
    <property type="match status" value="2"/>
</dbReference>
<dbReference type="InterPro" id="IPR036259">
    <property type="entry name" value="MFS_trans_sf"/>
</dbReference>
<gene>
    <name evidence="9" type="ORF">LSG31_10030</name>
</gene>
<dbReference type="RefSeq" id="WP_347439125.1">
    <property type="nucleotide sequence ID" value="NZ_CP089291.1"/>
</dbReference>
<dbReference type="PANTHER" id="PTHR11662:SF399">
    <property type="entry name" value="FI19708P1-RELATED"/>
    <property type="match status" value="1"/>
</dbReference>
<sequence length="433" mass="47293">MLQTKRSQPELALKPGGNVRWGVLIWLLIGGIINYLDRANLSIAAPQMIKELHLNNTDIGLMGTVFAWTYAIMQLPSGWLIDRFGAKRIYSIAVVWWSIATFFTGACSKMGTFLTWRTLLGVGEAPCFPTSAKLTATWFPRKERSLATGIWDSSSKWGPALAPPILVSIMVAYGWRALFYATGLIGIVFIVLFMLFYRNPDKSRSLTKEESDYIQSDGAGVEENIQTAKISWLSLFKNRSILGMILGFFCTIWIWNIFLTFLPLYLLKTQGVNLGSLGIYASIPWIGGIIGDIYLGGYLAKKIVDKGITSSIIAKRALISIYAILAGIACILIPFVHNLGLTLTFMTLALAFISAITGNAWALPGDVAPQSMVASVGAIQNFGGYFGGAFSPVIAGMIADRSGSYAMAFISGGIIAALTAVFYWFVVKHPIQE</sequence>
<evidence type="ECO:0000259" key="8">
    <source>
        <dbReference type="PROSITE" id="PS50850"/>
    </source>
</evidence>
<name>A0ABY4CPN7_9BACL</name>
<accession>A0ABY4CPN7</accession>
<evidence type="ECO:0000313" key="10">
    <source>
        <dbReference type="Proteomes" id="UP000830167"/>
    </source>
</evidence>
<evidence type="ECO:0000256" key="2">
    <source>
        <dbReference type="ARBA" id="ARBA00022448"/>
    </source>
</evidence>
<evidence type="ECO:0000313" key="9">
    <source>
        <dbReference type="EMBL" id="UOF92458.1"/>
    </source>
</evidence>
<dbReference type="PROSITE" id="PS50850">
    <property type="entry name" value="MFS"/>
    <property type="match status" value="1"/>
</dbReference>
<evidence type="ECO:0000256" key="6">
    <source>
        <dbReference type="ARBA" id="ARBA00023136"/>
    </source>
</evidence>
<keyword evidence="3" id="KW-1003">Cell membrane</keyword>
<dbReference type="Pfam" id="PF07690">
    <property type="entry name" value="MFS_1"/>
    <property type="match status" value="1"/>
</dbReference>
<feature type="transmembrane region" description="Helical" evidence="7">
    <location>
        <begin position="405"/>
        <end position="427"/>
    </location>
</feature>
<keyword evidence="2" id="KW-0813">Transport</keyword>
<feature type="transmembrane region" description="Helical" evidence="7">
    <location>
        <begin position="93"/>
        <end position="116"/>
    </location>
</feature>
<evidence type="ECO:0000256" key="5">
    <source>
        <dbReference type="ARBA" id="ARBA00022989"/>
    </source>
</evidence>
<feature type="transmembrane region" description="Helical" evidence="7">
    <location>
        <begin position="177"/>
        <end position="197"/>
    </location>
</feature>
<comment type="subcellular location">
    <subcellularLocation>
        <location evidence="1">Cell membrane</location>
        <topology evidence="1">Multi-pass membrane protein</topology>
    </subcellularLocation>
</comment>
<evidence type="ECO:0000256" key="1">
    <source>
        <dbReference type="ARBA" id="ARBA00004651"/>
    </source>
</evidence>
<reference evidence="9" key="1">
    <citation type="submission" date="2021-12" db="EMBL/GenBank/DDBJ databases">
        <title>Alicyclobacillaceae gen. nov., sp. nov., isolated from chalcocite enrichment system.</title>
        <authorList>
            <person name="Jiang Z."/>
        </authorList>
    </citation>
    <scope>NUCLEOTIDE SEQUENCE</scope>
    <source>
        <strain evidence="9">MYW30-H2</strain>
    </source>
</reference>
<feature type="transmembrane region" description="Helical" evidence="7">
    <location>
        <begin position="241"/>
        <end position="265"/>
    </location>
</feature>
<keyword evidence="5 7" id="KW-1133">Transmembrane helix</keyword>
<evidence type="ECO:0000256" key="4">
    <source>
        <dbReference type="ARBA" id="ARBA00022692"/>
    </source>
</evidence>
<dbReference type="InterPro" id="IPR020846">
    <property type="entry name" value="MFS_dom"/>
</dbReference>
<feature type="transmembrane region" description="Helical" evidence="7">
    <location>
        <begin position="317"/>
        <end position="337"/>
    </location>
</feature>
<dbReference type="Proteomes" id="UP000830167">
    <property type="component" value="Chromosome"/>
</dbReference>
<organism evidence="9 10">
    <name type="scientific">Fodinisporobacter ferrooxydans</name>
    <dbReference type="NCBI Taxonomy" id="2901836"/>
    <lineage>
        <taxon>Bacteria</taxon>
        <taxon>Bacillati</taxon>
        <taxon>Bacillota</taxon>
        <taxon>Bacilli</taxon>
        <taxon>Bacillales</taxon>
        <taxon>Alicyclobacillaceae</taxon>
        <taxon>Fodinisporobacter</taxon>
    </lineage>
</organism>
<feature type="transmembrane region" description="Helical" evidence="7">
    <location>
        <begin position="21"/>
        <end position="39"/>
    </location>
</feature>
<dbReference type="PIRSF" id="PIRSF002808">
    <property type="entry name" value="Hexose_phosphate_transp"/>
    <property type="match status" value="1"/>
</dbReference>
<dbReference type="EMBL" id="CP089291">
    <property type="protein sequence ID" value="UOF92458.1"/>
    <property type="molecule type" value="Genomic_DNA"/>
</dbReference>
<proteinExistence type="predicted"/>
<evidence type="ECO:0000256" key="3">
    <source>
        <dbReference type="ARBA" id="ARBA00022475"/>
    </source>
</evidence>
<keyword evidence="10" id="KW-1185">Reference proteome</keyword>
<dbReference type="SUPFAM" id="SSF103473">
    <property type="entry name" value="MFS general substrate transporter"/>
    <property type="match status" value="1"/>
</dbReference>
<feature type="transmembrane region" description="Helical" evidence="7">
    <location>
        <begin position="343"/>
        <end position="362"/>
    </location>
</feature>
<dbReference type="InterPro" id="IPR050382">
    <property type="entry name" value="MFS_Na/Anion_cotransporter"/>
</dbReference>
<keyword evidence="4 7" id="KW-0812">Transmembrane</keyword>
<feature type="transmembrane region" description="Helical" evidence="7">
    <location>
        <begin position="277"/>
        <end position="296"/>
    </location>
</feature>
<protein>
    <submittedName>
        <fullName evidence="9">MFS transporter</fullName>
    </submittedName>
</protein>
<keyword evidence="6 7" id="KW-0472">Membrane</keyword>
<dbReference type="InterPro" id="IPR000849">
    <property type="entry name" value="Sugar_P_transporter"/>
</dbReference>